<evidence type="ECO:0000313" key="7">
    <source>
        <dbReference type="EMBL" id="PNR32193.1"/>
    </source>
</evidence>
<dbReference type="Gramene" id="Pp3c21_17460V3.3">
    <property type="protein sequence ID" value="Pp3c21_17460V3.3"/>
    <property type="gene ID" value="Pp3c21_17460"/>
</dbReference>
<dbReference type="Proteomes" id="UP000006727">
    <property type="component" value="Chromosome 21"/>
</dbReference>
<dbReference type="SUPFAM" id="SSF54373">
    <property type="entry name" value="FAD-linked reductases, C-terminal domain"/>
    <property type="match status" value="1"/>
</dbReference>
<dbReference type="OrthoDB" id="269227at2759"/>
<name>A0A2K1ISE0_PHYPA</name>
<gene>
    <name evidence="8" type="primary">LOC112274439</name>
    <name evidence="7" type="ORF">PHYPA_026319</name>
</gene>
<dbReference type="PROSITE" id="PS00624">
    <property type="entry name" value="GMC_OXRED_2"/>
    <property type="match status" value="1"/>
</dbReference>
<dbReference type="InterPro" id="IPR007867">
    <property type="entry name" value="GMC_OxRtase_C"/>
</dbReference>
<keyword evidence="4" id="KW-1015">Disulfide bond</keyword>
<dbReference type="Pfam" id="PF00732">
    <property type="entry name" value="GMC_oxred_N"/>
    <property type="match status" value="1"/>
</dbReference>
<dbReference type="GO" id="GO:0016614">
    <property type="term" value="F:oxidoreductase activity, acting on CH-OH group of donors"/>
    <property type="evidence" value="ECO:0007669"/>
    <property type="project" value="InterPro"/>
</dbReference>
<feature type="domain" description="Glucose-methanol-choline oxidoreductase N-terminal" evidence="6">
    <location>
        <begin position="283"/>
        <end position="297"/>
    </location>
</feature>
<accession>A0A2K1ISE0</accession>
<dbReference type="SUPFAM" id="SSF51905">
    <property type="entry name" value="FAD/NAD(P)-binding domain"/>
    <property type="match status" value="1"/>
</dbReference>
<dbReference type="GO" id="GO:0050660">
    <property type="term" value="F:flavin adenine dinucleotide binding"/>
    <property type="evidence" value="ECO:0007669"/>
    <property type="project" value="InterPro"/>
</dbReference>
<comment type="similarity">
    <text evidence="1">Belongs to the GMC oxidoreductase family.</text>
</comment>
<organism evidence="7">
    <name type="scientific">Physcomitrium patens</name>
    <name type="common">Spreading-leaved earth moss</name>
    <name type="synonym">Physcomitrella patens</name>
    <dbReference type="NCBI Taxonomy" id="3218"/>
    <lineage>
        <taxon>Eukaryota</taxon>
        <taxon>Viridiplantae</taxon>
        <taxon>Streptophyta</taxon>
        <taxon>Embryophyta</taxon>
        <taxon>Bryophyta</taxon>
        <taxon>Bryophytina</taxon>
        <taxon>Bryopsida</taxon>
        <taxon>Funariidae</taxon>
        <taxon>Funariales</taxon>
        <taxon>Funariaceae</taxon>
        <taxon>Physcomitrium</taxon>
    </lineage>
</organism>
<protein>
    <recommendedName>
        <fullName evidence="6">Glucose-methanol-choline oxidoreductase N-terminal domain-containing protein</fullName>
    </recommendedName>
</protein>
<dbReference type="GeneID" id="112274439"/>
<keyword evidence="3" id="KW-0285">Flavoprotein</keyword>
<keyword evidence="9" id="KW-1185">Reference proteome</keyword>
<keyword evidence="3" id="KW-0274">FAD</keyword>
<dbReference type="Pfam" id="PF05199">
    <property type="entry name" value="GMC_oxred_C"/>
    <property type="match status" value="1"/>
</dbReference>
<dbReference type="STRING" id="3218.A0A2K1ISE0"/>
<evidence type="ECO:0000313" key="8">
    <source>
        <dbReference type="EnsemblPlants" id="Pp3c21_17460V3.1"/>
    </source>
</evidence>
<dbReference type="InterPro" id="IPR036188">
    <property type="entry name" value="FAD/NAD-bd_sf"/>
</dbReference>
<dbReference type="Gene3D" id="3.50.50.60">
    <property type="entry name" value="FAD/NAD(P)-binding domain"/>
    <property type="match status" value="1"/>
</dbReference>
<feature type="binding site" evidence="3">
    <location>
        <begin position="573"/>
        <end position="574"/>
    </location>
    <ligand>
        <name>FAD</name>
        <dbReference type="ChEBI" id="CHEBI:57692"/>
    </ligand>
</feature>
<dbReference type="PIRSF" id="PIRSF000137">
    <property type="entry name" value="Alcohol_oxidase"/>
    <property type="match status" value="1"/>
</dbReference>
<comment type="cofactor">
    <cofactor evidence="3">
        <name>FAD</name>
        <dbReference type="ChEBI" id="CHEBI:57692"/>
    </cofactor>
</comment>
<reference evidence="7 9" key="2">
    <citation type="journal article" date="2018" name="Plant J.">
        <title>The Physcomitrella patens chromosome-scale assembly reveals moss genome structure and evolution.</title>
        <authorList>
            <person name="Lang D."/>
            <person name="Ullrich K.K."/>
            <person name="Murat F."/>
            <person name="Fuchs J."/>
            <person name="Jenkins J."/>
            <person name="Haas F.B."/>
            <person name="Piednoel M."/>
            <person name="Gundlach H."/>
            <person name="Van Bel M."/>
            <person name="Meyberg R."/>
            <person name="Vives C."/>
            <person name="Morata J."/>
            <person name="Symeonidi A."/>
            <person name="Hiss M."/>
            <person name="Muchero W."/>
            <person name="Kamisugi Y."/>
            <person name="Saleh O."/>
            <person name="Blanc G."/>
            <person name="Decker E.L."/>
            <person name="van Gessel N."/>
            <person name="Grimwood J."/>
            <person name="Hayes R.D."/>
            <person name="Graham S.W."/>
            <person name="Gunter L.E."/>
            <person name="McDaniel S.F."/>
            <person name="Hoernstein S.N.W."/>
            <person name="Larsson A."/>
            <person name="Li F.W."/>
            <person name="Perroud P.F."/>
            <person name="Phillips J."/>
            <person name="Ranjan P."/>
            <person name="Rokshar D.S."/>
            <person name="Rothfels C.J."/>
            <person name="Schneider L."/>
            <person name="Shu S."/>
            <person name="Stevenson D.W."/>
            <person name="Thummler F."/>
            <person name="Tillich M."/>
            <person name="Villarreal Aguilar J.C."/>
            <person name="Widiez T."/>
            <person name="Wong G.K."/>
            <person name="Wymore A."/>
            <person name="Zhang Y."/>
            <person name="Zimmer A.D."/>
            <person name="Quatrano R.S."/>
            <person name="Mayer K.F.X."/>
            <person name="Goodstein D."/>
            <person name="Casacuberta J.M."/>
            <person name="Vandepoele K."/>
            <person name="Reski R."/>
            <person name="Cuming A.C."/>
            <person name="Tuskan G.A."/>
            <person name="Maumus F."/>
            <person name="Salse J."/>
            <person name="Schmutz J."/>
            <person name="Rensing S.A."/>
        </authorList>
    </citation>
    <scope>NUCLEOTIDE SEQUENCE [LARGE SCALE GENOMIC DNA]</scope>
    <source>
        <strain evidence="8 9">cv. Gransden 2004</strain>
    </source>
</reference>
<dbReference type="InterPro" id="IPR051871">
    <property type="entry name" value="GMC_Oxidoreductase-Related"/>
</dbReference>
<dbReference type="EnsemblPlants" id="Pp3c21_17460V3.2">
    <property type="protein sequence ID" value="Pp3c21_17460V3.2"/>
    <property type="gene ID" value="Pp3c21_17460"/>
</dbReference>
<feature type="binding site" evidence="3">
    <location>
        <position position="121"/>
    </location>
    <ligand>
        <name>FAD</name>
        <dbReference type="ChEBI" id="CHEBI:57692"/>
    </ligand>
</feature>
<dbReference type="PANTHER" id="PTHR45968">
    <property type="entry name" value="OSJNBA0019K04.7 PROTEIN"/>
    <property type="match status" value="1"/>
</dbReference>
<dbReference type="InterPro" id="IPR000172">
    <property type="entry name" value="GMC_OxRdtase_N"/>
</dbReference>
<feature type="chain" id="PRO_5044576260" description="Glucose-methanol-choline oxidoreductase N-terminal domain-containing protein" evidence="5">
    <location>
        <begin position="23"/>
        <end position="599"/>
    </location>
</feature>
<dbReference type="Gramene" id="Pp3c21_17460V3.1">
    <property type="protein sequence ID" value="Pp3c21_17460V3.1"/>
    <property type="gene ID" value="Pp3c21_17460"/>
</dbReference>
<dbReference type="EnsemblPlants" id="Pp3c21_17460V3.1">
    <property type="protein sequence ID" value="Pp3c21_17460V3.1"/>
    <property type="gene ID" value="Pp3c21_17460"/>
</dbReference>
<evidence type="ECO:0000313" key="9">
    <source>
        <dbReference type="Proteomes" id="UP000006727"/>
    </source>
</evidence>
<dbReference type="RefSeq" id="XP_024359717.1">
    <property type="nucleotide sequence ID" value="XM_024503949.2"/>
</dbReference>
<evidence type="ECO:0000256" key="4">
    <source>
        <dbReference type="PIRSR" id="PIRSR000137-3"/>
    </source>
</evidence>
<evidence type="ECO:0000256" key="2">
    <source>
        <dbReference type="ARBA" id="ARBA00022729"/>
    </source>
</evidence>
<evidence type="ECO:0000256" key="1">
    <source>
        <dbReference type="ARBA" id="ARBA00010790"/>
    </source>
</evidence>
<evidence type="ECO:0000259" key="6">
    <source>
        <dbReference type="PROSITE" id="PS00624"/>
    </source>
</evidence>
<keyword evidence="2 5" id="KW-0732">Signal</keyword>
<feature type="signal peptide" evidence="5">
    <location>
        <begin position="1"/>
        <end position="22"/>
    </location>
</feature>
<feature type="binding site" evidence="3">
    <location>
        <position position="562"/>
    </location>
    <ligand>
        <name>FAD</name>
        <dbReference type="ChEBI" id="CHEBI:57692"/>
    </ligand>
</feature>
<dbReference type="EMBL" id="ABEU02000021">
    <property type="protein sequence ID" value="PNR32193.1"/>
    <property type="molecule type" value="Genomic_DNA"/>
</dbReference>
<dbReference type="InterPro" id="IPR012132">
    <property type="entry name" value="GMC_OxRdtase"/>
</dbReference>
<sequence>MAKCTLLYVLVMMQIMIRCCYSARIYSDPNYSFVLNATEAPPLIRDYDYIIIGGGTAGCPLAATLSQNYSVLLLERGGQPYQNAFVENLVGFYPNLQIDTSTSASQSFTSEEGIPNQRARVLGGGSAINAGFFTYADPDFVAEAGWNVALVNDSFTWVADEIAEIPTLQTFQSAAQDALLEVGVTPYNGETYEHLIGTKVGGSIFDSYGRRHTAADLLTYANPSNLDVYIWASAQRLIFAPEFGANSQWEPRAIGVIYVDLDGNNHTALLSENPGSEIILSAGALGTPVLLMLSGIGPADHLAAFNITTILDNPAVGSNMADNPTNSMWVLTNQAVEVSLIQVVGITSWGSFIEISSGQAEVLIAATERDSVADNPTSIGSRSSWGRSDLNYDTFTAQSSLTRIFSAIREVPGPFRLQASWSGTILQKIWGPLSSGLLRLSSLNAIDNPRVWFNYFQDPQDLATCEQGIRTVLDMLNSPSLSRLQYTIDTIPRVLRPVREAVESSRPQRDLSNATQDSINIRQWCVDTVTTIWHYHGGSLVGDVVGQDYRVIGVQSLRVIDGSTFRRSPGSNPQATVMMLGRYMGVQILRERLGTEAGV</sequence>
<dbReference type="RefSeq" id="XP_024359716.1">
    <property type="nucleotide sequence ID" value="XM_024503948.2"/>
</dbReference>
<proteinExistence type="inferred from homology"/>
<reference evidence="7 9" key="1">
    <citation type="journal article" date="2008" name="Science">
        <title>The Physcomitrella genome reveals evolutionary insights into the conquest of land by plants.</title>
        <authorList>
            <person name="Rensing S."/>
            <person name="Lang D."/>
            <person name="Zimmer A."/>
            <person name="Terry A."/>
            <person name="Salamov A."/>
            <person name="Shapiro H."/>
            <person name="Nishiyama T."/>
            <person name="Perroud P.-F."/>
            <person name="Lindquist E."/>
            <person name="Kamisugi Y."/>
            <person name="Tanahashi T."/>
            <person name="Sakakibara K."/>
            <person name="Fujita T."/>
            <person name="Oishi K."/>
            <person name="Shin-I T."/>
            <person name="Kuroki Y."/>
            <person name="Toyoda A."/>
            <person name="Suzuki Y."/>
            <person name="Hashimoto A."/>
            <person name="Yamaguchi K."/>
            <person name="Sugano A."/>
            <person name="Kohara Y."/>
            <person name="Fujiyama A."/>
            <person name="Anterola A."/>
            <person name="Aoki S."/>
            <person name="Ashton N."/>
            <person name="Barbazuk W.B."/>
            <person name="Barker E."/>
            <person name="Bennetzen J."/>
            <person name="Bezanilla M."/>
            <person name="Blankenship R."/>
            <person name="Cho S.H."/>
            <person name="Dutcher S."/>
            <person name="Estelle M."/>
            <person name="Fawcett J.A."/>
            <person name="Gundlach H."/>
            <person name="Hanada K."/>
            <person name="Heyl A."/>
            <person name="Hicks K.A."/>
            <person name="Hugh J."/>
            <person name="Lohr M."/>
            <person name="Mayer K."/>
            <person name="Melkozernov A."/>
            <person name="Murata T."/>
            <person name="Nelson D."/>
            <person name="Pils B."/>
            <person name="Prigge M."/>
            <person name="Reiss B."/>
            <person name="Renner T."/>
            <person name="Rombauts S."/>
            <person name="Rushton P."/>
            <person name="Sanderfoot A."/>
            <person name="Schween G."/>
            <person name="Shiu S.-H."/>
            <person name="Stueber K."/>
            <person name="Theodoulou F.L."/>
            <person name="Tu H."/>
            <person name="Van de Peer Y."/>
            <person name="Verrier P.J."/>
            <person name="Waters E."/>
            <person name="Wood A."/>
            <person name="Yang L."/>
            <person name="Cove D."/>
            <person name="Cuming A."/>
            <person name="Hasebe M."/>
            <person name="Lucas S."/>
            <person name="Mishler D.B."/>
            <person name="Reski R."/>
            <person name="Grigoriev I."/>
            <person name="Quatrano R.S."/>
            <person name="Boore J.L."/>
        </authorList>
    </citation>
    <scope>NUCLEOTIDE SEQUENCE [LARGE SCALE GENOMIC DNA]</scope>
    <source>
        <strain evidence="8 9">cv. Gransden 2004</strain>
    </source>
</reference>
<dbReference type="PANTHER" id="PTHR45968:SF3">
    <property type="entry name" value="OS04G0573100 PROTEIN"/>
    <property type="match status" value="1"/>
</dbReference>
<evidence type="ECO:0000256" key="5">
    <source>
        <dbReference type="SAM" id="SignalP"/>
    </source>
</evidence>
<feature type="binding site" evidence="3">
    <location>
        <begin position="533"/>
        <end position="534"/>
    </location>
    <ligand>
        <name>FAD</name>
        <dbReference type="ChEBI" id="CHEBI:57692"/>
    </ligand>
</feature>
<feature type="disulfide bond" evidence="4">
    <location>
        <begin position="465"/>
        <end position="525"/>
    </location>
</feature>
<evidence type="ECO:0000256" key="3">
    <source>
        <dbReference type="PIRSR" id="PIRSR000137-2"/>
    </source>
</evidence>
<dbReference type="OMA" id="LYWDGQC"/>
<dbReference type="PaxDb" id="3218-PP1S85_157V6.1"/>
<dbReference type="AlphaFoldDB" id="A0A2K1ISE0"/>
<reference evidence="8" key="3">
    <citation type="submission" date="2020-12" db="UniProtKB">
        <authorList>
            <consortium name="EnsemblPlants"/>
        </authorList>
    </citation>
    <scope>IDENTIFICATION</scope>
</reference>
<dbReference type="Gene3D" id="3.30.410.40">
    <property type="match status" value="1"/>
</dbReference>
<dbReference type="EnsemblPlants" id="Pp3c21_17460V3.3">
    <property type="protein sequence ID" value="Pp3c21_17460V3.3"/>
    <property type="gene ID" value="Pp3c21_17460"/>
</dbReference>
<dbReference type="Gramene" id="Pp3c21_17460V3.2">
    <property type="protein sequence ID" value="Pp3c21_17460V3.2"/>
    <property type="gene ID" value="Pp3c21_17460"/>
</dbReference>